<protein>
    <recommendedName>
        <fullName evidence="5">Aminodeoxychorismate lyase</fullName>
    </recommendedName>
</protein>
<organism evidence="3 4">
    <name type="scientific">Aeribacillus pallidus</name>
    <dbReference type="NCBI Taxonomy" id="33936"/>
    <lineage>
        <taxon>Bacteria</taxon>
        <taxon>Bacillati</taxon>
        <taxon>Bacillota</taxon>
        <taxon>Bacilli</taxon>
        <taxon>Bacillales</taxon>
        <taxon>Bacillaceae</taxon>
        <taxon>Aeribacillus</taxon>
    </lineage>
</organism>
<evidence type="ECO:0000256" key="2">
    <source>
        <dbReference type="SAM" id="Phobius"/>
    </source>
</evidence>
<feature type="region of interest" description="Disordered" evidence="1">
    <location>
        <begin position="77"/>
        <end position="111"/>
    </location>
</feature>
<evidence type="ECO:0000313" key="3">
    <source>
        <dbReference type="EMBL" id="KZN96321.1"/>
    </source>
</evidence>
<dbReference type="Pfam" id="PF02618">
    <property type="entry name" value="YceG"/>
    <property type="match status" value="1"/>
</dbReference>
<dbReference type="InterPro" id="IPR003770">
    <property type="entry name" value="MLTG-like"/>
</dbReference>
<keyword evidence="2" id="KW-0812">Transmembrane</keyword>
<dbReference type="AlphaFoldDB" id="A0A165XRB4"/>
<name>A0A165XRB4_9BACI</name>
<evidence type="ECO:0000256" key="1">
    <source>
        <dbReference type="SAM" id="MobiDB-lite"/>
    </source>
</evidence>
<gene>
    <name evidence="3" type="ORF">AZI98_09710</name>
</gene>
<comment type="caution">
    <text evidence="3">The sequence shown here is derived from an EMBL/GenBank/DDBJ whole genome shotgun (WGS) entry which is preliminary data.</text>
</comment>
<keyword evidence="2" id="KW-1133">Transmembrane helix</keyword>
<reference evidence="3 4" key="1">
    <citation type="submission" date="2016-04" db="EMBL/GenBank/DDBJ databases">
        <title>Draft genome sequence of Aeribacillus pallidus 8m3 from petroleum reservoir.</title>
        <authorList>
            <person name="Poltaraus A.B."/>
            <person name="Nazina T.N."/>
            <person name="Tourova T.P."/>
            <person name="Malakho S.M."/>
            <person name="Korshunova A.V."/>
            <person name="Sokolova D.S."/>
        </authorList>
    </citation>
    <scope>NUCLEOTIDE SEQUENCE [LARGE SCALE GENOMIC DNA]</scope>
    <source>
        <strain evidence="3 4">8m3</strain>
    </source>
</reference>
<keyword evidence="4" id="KW-1185">Reference proteome</keyword>
<feature type="transmembrane region" description="Helical" evidence="2">
    <location>
        <begin position="6"/>
        <end position="27"/>
    </location>
</feature>
<proteinExistence type="predicted"/>
<dbReference type="RefSeq" id="WP_063388080.1">
    <property type="nucleotide sequence ID" value="NZ_LWBR01000024.1"/>
</dbReference>
<dbReference type="STRING" id="33936.AZI98_09710"/>
<dbReference type="OrthoDB" id="2138957at2"/>
<sequence length="176" mass="20309">MNKRILQAFSAGMIVSTSILTLTFYLGNYDQKVVAEKELTDKSVNEYLAQNNKIAVSNKEYEEFLSYKDTKVKNLNKTPQQNEQQQKQQNQNAQNQNQEQKNNNQQTEVKPVKVNIKEGMTTSDVSKILEQSGIIDSASKFNQYLIKHDYHKRVQIGTFEVKKGMSYYEIAEALTR</sequence>
<keyword evidence="2" id="KW-0472">Membrane</keyword>
<dbReference type="EMBL" id="LWBR01000024">
    <property type="protein sequence ID" value="KZN96321.1"/>
    <property type="molecule type" value="Genomic_DNA"/>
</dbReference>
<dbReference type="Gene3D" id="3.30.1490.480">
    <property type="entry name" value="Endolytic murein transglycosylase"/>
    <property type="match status" value="1"/>
</dbReference>
<accession>A0A165XRB4</accession>
<dbReference type="Proteomes" id="UP000076476">
    <property type="component" value="Unassembled WGS sequence"/>
</dbReference>
<evidence type="ECO:0008006" key="5">
    <source>
        <dbReference type="Google" id="ProtNLM"/>
    </source>
</evidence>
<feature type="compositionally biased region" description="Low complexity" evidence="1">
    <location>
        <begin position="80"/>
        <end position="106"/>
    </location>
</feature>
<evidence type="ECO:0000313" key="4">
    <source>
        <dbReference type="Proteomes" id="UP000076476"/>
    </source>
</evidence>